<dbReference type="AlphaFoldDB" id="A0A8I0A724"/>
<feature type="active site" description="Nucleophile" evidence="6">
    <location>
        <position position="433"/>
    </location>
</feature>
<protein>
    <submittedName>
        <fullName evidence="9">L,D-transpeptidase/peptidoglycan binding protein</fullName>
    </submittedName>
</protein>
<evidence type="ECO:0000256" key="6">
    <source>
        <dbReference type="PROSITE-ProRule" id="PRU01373"/>
    </source>
</evidence>
<dbReference type="Proteomes" id="UP000662088">
    <property type="component" value="Unassembled WGS sequence"/>
</dbReference>
<reference evidence="9" key="1">
    <citation type="submission" date="2020-08" db="EMBL/GenBank/DDBJ databases">
        <title>Genome public.</title>
        <authorList>
            <person name="Liu C."/>
            <person name="Sun Q."/>
        </authorList>
    </citation>
    <scope>NUCLEOTIDE SEQUENCE</scope>
    <source>
        <strain evidence="9">NSJ-42</strain>
    </source>
</reference>
<name>A0A8I0A724_9CLOT</name>
<evidence type="ECO:0000256" key="1">
    <source>
        <dbReference type="ARBA" id="ARBA00004752"/>
    </source>
</evidence>
<evidence type="ECO:0000259" key="8">
    <source>
        <dbReference type="PROSITE" id="PS52029"/>
    </source>
</evidence>
<sequence length="460" mass="53204">MKRNLDNIMFKKGITLFIIFIIVYIIIGCFFKSHFLIGTSINGIDLSCMNLNKATNHIKTTIGEYRLLIEGREKSSDIDLSGINFKYIDNDEIDTIVKKQNSFLWIIDIFKRNNYIIKNIYSYDEELLKNKIDKLEFFNEDEIIYPENASFIFIDTEFVIVDEVYGNYLNKEKVYSEIEKSIYTDQILLNLDESNCYINPKYCSYSKKVKQGKKIIDKYMSSKVTYVFSDETEIVDYSLINQWIKIDDELNVSMDDQQIINYITTLAKKYDTVGVAREFKTSTGKTLSISGGYYGWRINKKKEAQILKEYIENGSIVEKEPEYLQKGVCRGENDFGDSYLEINITKQHIWYYKDGELIAQGDIVSGNVSNGNGTPIGIYEITYKQENSTLRGANYEAKVTYWMPFNGNIGLHDASWRYSYGGDIYINDGTHGCINAPKYLAKKIFAEIEAGTPVICYEEK</sequence>
<feature type="transmembrane region" description="Helical" evidence="7">
    <location>
        <begin position="12"/>
        <end position="37"/>
    </location>
</feature>
<dbReference type="PANTHER" id="PTHR30582">
    <property type="entry name" value="L,D-TRANSPEPTIDASE"/>
    <property type="match status" value="1"/>
</dbReference>
<feature type="active site" description="Proton donor/acceptor" evidence="6">
    <location>
        <position position="412"/>
    </location>
</feature>
<comment type="caution">
    <text evidence="9">The sequence shown here is derived from an EMBL/GenBank/DDBJ whole genome shotgun (WGS) entry which is preliminary data.</text>
</comment>
<keyword evidence="7" id="KW-0472">Membrane</keyword>
<evidence type="ECO:0000313" key="10">
    <source>
        <dbReference type="Proteomes" id="UP000662088"/>
    </source>
</evidence>
<evidence type="ECO:0000313" key="9">
    <source>
        <dbReference type="EMBL" id="MBC5640754.1"/>
    </source>
</evidence>
<evidence type="ECO:0000256" key="4">
    <source>
        <dbReference type="ARBA" id="ARBA00022984"/>
    </source>
</evidence>
<dbReference type="UniPathway" id="UPA00219"/>
<dbReference type="PROSITE" id="PS52029">
    <property type="entry name" value="LD_TPASE"/>
    <property type="match status" value="1"/>
</dbReference>
<evidence type="ECO:0000256" key="7">
    <source>
        <dbReference type="SAM" id="Phobius"/>
    </source>
</evidence>
<dbReference type="InterPro" id="IPR038063">
    <property type="entry name" value="Transpep_catalytic_dom"/>
</dbReference>
<evidence type="ECO:0000256" key="3">
    <source>
        <dbReference type="ARBA" id="ARBA00022960"/>
    </source>
</evidence>
<dbReference type="Gene3D" id="3.10.20.800">
    <property type="match status" value="1"/>
</dbReference>
<dbReference type="GO" id="GO:0071972">
    <property type="term" value="F:peptidoglycan L,D-transpeptidase activity"/>
    <property type="evidence" value="ECO:0007669"/>
    <property type="project" value="TreeGrafter"/>
</dbReference>
<dbReference type="GO" id="GO:0005576">
    <property type="term" value="C:extracellular region"/>
    <property type="evidence" value="ECO:0007669"/>
    <property type="project" value="TreeGrafter"/>
</dbReference>
<dbReference type="PROSITE" id="PS51257">
    <property type="entry name" value="PROKAR_LIPOPROTEIN"/>
    <property type="match status" value="1"/>
</dbReference>
<dbReference type="InterPro" id="IPR050979">
    <property type="entry name" value="LD-transpeptidase"/>
</dbReference>
<dbReference type="Gene3D" id="2.40.440.10">
    <property type="entry name" value="L,D-transpeptidase catalytic domain-like"/>
    <property type="match status" value="1"/>
</dbReference>
<keyword evidence="7" id="KW-0812">Transmembrane</keyword>
<dbReference type="InterPro" id="IPR038054">
    <property type="entry name" value="LD_TPept-like_central_sf"/>
</dbReference>
<organism evidence="9 10">
    <name type="scientific">Clostridium lentum</name>
    <dbReference type="NCBI Taxonomy" id="2763037"/>
    <lineage>
        <taxon>Bacteria</taxon>
        <taxon>Bacillati</taxon>
        <taxon>Bacillota</taxon>
        <taxon>Clostridia</taxon>
        <taxon>Eubacteriales</taxon>
        <taxon>Clostridiaceae</taxon>
        <taxon>Clostridium</taxon>
    </lineage>
</organism>
<accession>A0A8I0A724</accession>
<evidence type="ECO:0000256" key="5">
    <source>
        <dbReference type="ARBA" id="ARBA00023316"/>
    </source>
</evidence>
<keyword evidence="7" id="KW-1133">Transmembrane helix</keyword>
<dbReference type="RefSeq" id="WP_186835373.1">
    <property type="nucleotide sequence ID" value="NZ_JACOOQ010000016.1"/>
</dbReference>
<keyword evidence="5 6" id="KW-0961">Cell wall biogenesis/degradation</keyword>
<dbReference type="GO" id="GO:0016740">
    <property type="term" value="F:transferase activity"/>
    <property type="evidence" value="ECO:0007669"/>
    <property type="project" value="UniProtKB-KW"/>
</dbReference>
<dbReference type="PANTHER" id="PTHR30582:SF33">
    <property type="entry name" value="EXPORTED PROTEIN"/>
    <property type="match status" value="1"/>
</dbReference>
<dbReference type="EMBL" id="JACOOQ010000016">
    <property type="protein sequence ID" value="MBC5640754.1"/>
    <property type="molecule type" value="Genomic_DNA"/>
</dbReference>
<feature type="domain" description="L,D-TPase catalytic" evidence="8">
    <location>
        <begin position="338"/>
        <end position="457"/>
    </location>
</feature>
<dbReference type="GO" id="GO:0071555">
    <property type="term" value="P:cell wall organization"/>
    <property type="evidence" value="ECO:0007669"/>
    <property type="project" value="UniProtKB-UniRule"/>
</dbReference>
<keyword evidence="2" id="KW-0808">Transferase</keyword>
<dbReference type="Pfam" id="PF03734">
    <property type="entry name" value="YkuD"/>
    <property type="match status" value="1"/>
</dbReference>
<dbReference type="CDD" id="cd16913">
    <property type="entry name" value="YkuD_like"/>
    <property type="match status" value="1"/>
</dbReference>
<dbReference type="SUPFAM" id="SSF143985">
    <property type="entry name" value="L,D-transpeptidase pre-catalytic domain-like"/>
    <property type="match status" value="1"/>
</dbReference>
<dbReference type="GO" id="GO:0008360">
    <property type="term" value="P:regulation of cell shape"/>
    <property type="evidence" value="ECO:0007669"/>
    <property type="project" value="UniProtKB-UniRule"/>
</dbReference>
<gene>
    <name evidence="9" type="ORF">H8R92_10040</name>
</gene>
<keyword evidence="4 6" id="KW-0573">Peptidoglycan synthesis</keyword>
<dbReference type="SUPFAM" id="SSF141523">
    <property type="entry name" value="L,D-transpeptidase catalytic domain-like"/>
    <property type="match status" value="1"/>
</dbReference>
<proteinExistence type="predicted"/>
<comment type="pathway">
    <text evidence="1 6">Cell wall biogenesis; peptidoglycan biosynthesis.</text>
</comment>
<dbReference type="InterPro" id="IPR022029">
    <property type="entry name" value="YoaR-like_PG-bd"/>
</dbReference>
<dbReference type="Pfam" id="PF12229">
    <property type="entry name" value="PG_binding_4"/>
    <property type="match status" value="2"/>
</dbReference>
<dbReference type="GO" id="GO:0018104">
    <property type="term" value="P:peptidoglycan-protein cross-linking"/>
    <property type="evidence" value="ECO:0007669"/>
    <property type="project" value="TreeGrafter"/>
</dbReference>
<keyword evidence="3 6" id="KW-0133">Cell shape</keyword>
<evidence type="ECO:0000256" key="2">
    <source>
        <dbReference type="ARBA" id="ARBA00022679"/>
    </source>
</evidence>
<dbReference type="InterPro" id="IPR005490">
    <property type="entry name" value="LD_TPept_cat_dom"/>
</dbReference>
<keyword evidence="10" id="KW-1185">Reference proteome</keyword>